<dbReference type="Proteomes" id="UP001396334">
    <property type="component" value="Unassembled WGS sequence"/>
</dbReference>
<name>A0ABR2RBL4_9ROSI</name>
<evidence type="ECO:0000313" key="2">
    <source>
        <dbReference type="Proteomes" id="UP001396334"/>
    </source>
</evidence>
<accession>A0ABR2RBL4</accession>
<dbReference type="EMBL" id="JBBPBN010000024">
    <property type="protein sequence ID" value="KAK9010345.1"/>
    <property type="molecule type" value="Genomic_DNA"/>
</dbReference>
<evidence type="ECO:0000313" key="1">
    <source>
        <dbReference type="EMBL" id="KAK9010345.1"/>
    </source>
</evidence>
<evidence type="ECO:0008006" key="3">
    <source>
        <dbReference type="Google" id="ProtNLM"/>
    </source>
</evidence>
<proteinExistence type="predicted"/>
<reference evidence="1 2" key="1">
    <citation type="journal article" date="2024" name="G3 (Bethesda)">
        <title>Genome assembly of Hibiscus sabdariffa L. provides insights into metabolisms of medicinal natural products.</title>
        <authorList>
            <person name="Kim T."/>
        </authorList>
    </citation>
    <scope>NUCLEOTIDE SEQUENCE [LARGE SCALE GENOMIC DNA]</scope>
    <source>
        <strain evidence="1">TK-2024</strain>
        <tissue evidence="1">Old leaves</tissue>
    </source>
</reference>
<gene>
    <name evidence="1" type="ORF">V6N11_036856</name>
</gene>
<organism evidence="1 2">
    <name type="scientific">Hibiscus sabdariffa</name>
    <name type="common">roselle</name>
    <dbReference type="NCBI Taxonomy" id="183260"/>
    <lineage>
        <taxon>Eukaryota</taxon>
        <taxon>Viridiplantae</taxon>
        <taxon>Streptophyta</taxon>
        <taxon>Embryophyta</taxon>
        <taxon>Tracheophyta</taxon>
        <taxon>Spermatophyta</taxon>
        <taxon>Magnoliopsida</taxon>
        <taxon>eudicotyledons</taxon>
        <taxon>Gunneridae</taxon>
        <taxon>Pentapetalae</taxon>
        <taxon>rosids</taxon>
        <taxon>malvids</taxon>
        <taxon>Malvales</taxon>
        <taxon>Malvaceae</taxon>
        <taxon>Malvoideae</taxon>
        <taxon>Hibiscus</taxon>
    </lineage>
</organism>
<sequence>MPQNPVVTPQIISAAGTDVVHISVVGTVDFDKNAVLERSTVGVCRRPITLELLAVGLESDQIRGFHLMRLSGSRVLLIFQDIQVRSRVVELSALDNWFESVLVWSPRACKSNQRVWLTMYGIPVHAWVDRTFENIPSIWDLEVEGENFEVRIVETDRGAVQFERVDVVVSKSEEVDERQEEEVKSDEISLCVVAVQDTNQVGLENVQSLLEEQDSAVVATINVALNDGVDGVVVDVLQDGS</sequence>
<protein>
    <recommendedName>
        <fullName evidence="3">DUF4283 domain-containing protein</fullName>
    </recommendedName>
</protein>
<keyword evidence="2" id="KW-1185">Reference proteome</keyword>
<comment type="caution">
    <text evidence="1">The sequence shown here is derived from an EMBL/GenBank/DDBJ whole genome shotgun (WGS) entry which is preliminary data.</text>
</comment>